<comment type="caution">
    <text evidence="4">The sequence shown here is derived from an EMBL/GenBank/DDBJ whole genome shotgun (WGS) entry which is preliminary data.</text>
</comment>
<dbReference type="AlphaFoldDB" id="A0A8T1HHN3"/>
<dbReference type="EMBL" id="RCMI01001592">
    <property type="protein sequence ID" value="KAG2883203.1"/>
    <property type="molecule type" value="Genomic_DNA"/>
</dbReference>
<proteinExistence type="predicted"/>
<reference evidence="4" key="1">
    <citation type="submission" date="2018-05" db="EMBL/GenBank/DDBJ databases">
        <title>Effector identification in a new, highly contiguous assembly of the strawberry crown rot pathogen Phytophthora cactorum.</title>
        <authorList>
            <person name="Armitage A.D."/>
            <person name="Nellist C.F."/>
            <person name="Bates H."/>
            <person name="Vickerstaff R.J."/>
            <person name="Harrison R.J."/>
        </authorList>
    </citation>
    <scope>NUCLEOTIDE SEQUENCE</scope>
    <source>
        <strain evidence="2">4032</strain>
        <strain evidence="3">P415</strain>
        <strain evidence="4">P421</strain>
    </source>
</reference>
<dbReference type="Proteomes" id="UP000697107">
    <property type="component" value="Unassembled WGS sequence"/>
</dbReference>
<evidence type="ECO:0000313" key="3">
    <source>
        <dbReference type="EMBL" id="KAG2961814.1"/>
    </source>
</evidence>
<protein>
    <submittedName>
        <fullName evidence="4">Uncharacterized protein</fullName>
    </submittedName>
</protein>
<evidence type="ECO:0000256" key="1">
    <source>
        <dbReference type="SAM" id="MobiDB-lite"/>
    </source>
</evidence>
<dbReference type="Proteomes" id="UP000760860">
    <property type="component" value="Unassembled WGS sequence"/>
</dbReference>
<dbReference type="EMBL" id="RCMV01000875">
    <property type="protein sequence ID" value="KAG3212125.1"/>
    <property type="molecule type" value="Genomic_DNA"/>
</dbReference>
<evidence type="ECO:0000313" key="5">
    <source>
        <dbReference type="Proteomes" id="UP000760860"/>
    </source>
</evidence>
<feature type="region of interest" description="Disordered" evidence="1">
    <location>
        <begin position="16"/>
        <end position="39"/>
    </location>
</feature>
<gene>
    <name evidence="2" type="ORF">PC115_g21706</name>
    <name evidence="3" type="ORF">PC118_g21768</name>
    <name evidence="4" type="ORF">PC129_g16917</name>
</gene>
<evidence type="ECO:0000313" key="2">
    <source>
        <dbReference type="EMBL" id="KAG2883203.1"/>
    </source>
</evidence>
<dbReference type="EMBL" id="RCML01001545">
    <property type="protein sequence ID" value="KAG2961814.1"/>
    <property type="molecule type" value="Genomic_DNA"/>
</dbReference>
<name>A0A8T1HHN3_9STRA</name>
<accession>A0A8T1HHN3</accession>
<organism evidence="4 5">
    <name type="scientific">Phytophthora cactorum</name>
    <dbReference type="NCBI Taxonomy" id="29920"/>
    <lineage>
        <taxon>Eukaryota</taxon>
        <taxon>Sar</taxon>
        <taxon>Stramenopiles</taxon>
        <taxon>Oomycota</taxon>
        <taxon>Peronosporomycetes</taxon>
        <taxon>Peronosporales</taxon>
        <taxon>Peronosporaceae</taxon>
        <taxon>Phytophthora</taxon>
    </lineage>
</organism>
<dbReference type="Proteomes" id="UP000774804">
    <property type="component" value="Unassembled WGS sequence"/>
</dbReference>
<dbReference type="VEuPathDB" id="FungiDB:PC110_g22872"/>
<evidence type="ECO:0000313" key="4">
    <source>
        <dbReference type="EMBL" id="KAG3212125.1"/>
    </source>
</evidence>
<sequence length="177" mass="18761">MSGFIRRTAARALDLTGYMSPSSSPLPDDDSAPPRGDAAVLPKASPAALEVSSVISHAFTTQSALPGVSEEALRDIVDEVATAASDRNLAISATQLASVTEVLVRVMVQRPRSNDQGFWDQFNRAQTVEEVGSAITAGTEQVFNTSSDVGKLRARLDSAYAGRQALEVQLLTQTGLR</sequence>